<name>A0ACD3YPF2_FUSSC</name>
<gene>
    <name evidence="1" type="ORF">LCI18_001771</name>
</gene>
<dbReference type="EMBL" id="CP090031">
    <property type="protein sequence ID" value="UPK90836.1"/>
    <property type="molecule type" value="Genomic_DNA"/>
</dbReference>
<protein>
    <submittedName>
        <fullName evidence="1">Uncharacterized protein</fullName>
    </submittedName>
</protein>
<proteinExistence type="predicted"/>
<organism evidence="1 2">
    <name type="scientific">Fusarium solani subsp. cucurbitae</name>
    <name type="common">Neocosmosporum cucurbitae</name>
    <dbReference type="NCBI Taxonomy" id="2747967"/>
    <lineage>
        <taxon>Eukaryota</taxon>
        <taxon>Fungi</taxon>
        <taxon>Dikarya</taxon>
        <taxon>Ascomycota</taxon>
        <taxon>Pezizomycotina</taxon>
        <taxon>Sordariomycetes</taxon>
        <taxon>Hypocreomycetidae</taxon>
        <taxon>Hypocreales</taxon>
        <taxon>Nectriaceae</taxon>
        <taxon>Fusarium</taxon>
        <taxon>Fusarium solani species complex</taxon>
    </lineage>
</organism>
<reference evidence="1" key="1">
    <citation type="submission" date="2021-11" db="EMBL/GenBank/DDBJ databases">
        <title>Fusarium solani-melongenae Genome sequencing and assembly.</title>
        <authorList>
            <person name="Xie S."/>
            <person name="Huang L."/>
            <person name="Zhang X."/>
        </authorList>
    </citation>
    <scope>NUCLEOTIDE SEQUENCE</scope>
    <source>
        <strain evidence="1">CRI 24-3</strain>
    </source>
</reference>
<sequence length="173" mass="19525">MALLWKVEFPTGFLIYPFGIPIERQQTLFHGGLQNPTPLREIQRRAQSFKAAIEGVGKPSVIEAVTDYAPALLNKALHTGDIGPLHQELKDTREQLRETQGQLKETQKRLQETNKELQEARKQFEKDILSSNKELAATNRRVDKVVDTCALVLSLLTTSGGEKRKHQPEQDDA</sequence>
<keyword evidence="2" id="KW-1185">Reference proteome</keyword>
<dbReference type="Proteomes" id="UP000830768">
    <property type="component" value="Chromosome 2"/>
</dbReference>
<accession>A0ACD3YPF2</accession>
<evidence type="ECO:0000313" key="2">
    <source>
        <dbReference type="Proteomes" id="UP000830768"/>
    </source>
</evidence>
<evidence type="ECO:0000313" key="1">
    <source>
        <dbReference type="EMBL" id="UPK90836.1"/>
    </source>
</evidence>